<dbReference type="AlphaFoldDB" id="A0AAV0BTJ7"/>
<keyword evidence="2" id="KW-1133">Transmembrane helix</keyword>
<feature type="region of interest" description="Disordered" evidence="1">
    <location>
        <begin position="1"/>
        <end position="41"/>
    </location>
</feature>
<evidence type="ECO:0000256" key="1">
    <source>
        <dbReference type="SAM" id="MobiDB-lite"/>
    </source>
</evidence>
<reference evidence="3" key="1">
    <citation type="submission" date="2022-06" db="EMBL/GenBank/DDBJ databases">
        <authorList>
            <consortium name="SYNGENTA / RWTH Aachen University"/>
        </authorList>
    </citation>
    <scope>NUCLEOTIDE SEQUENCE</scope>
</reference>
<evidence type="ECO:0000313" key="3">
    <source>
        <dbReference type="EMBL" id="CAH7690464.1"/>
    </source>
</evidence>
<comment type="caution">
    <text evidence="3">The sequence shown here is derived from an EMBL/GenBank/DDBJ whole genome shotgun (WGS) entry which is preliminary data.</text>
</comment>
<sequence>MDSNINHDSVSTDASASASNSSDFMDPENSESGSWGTIATEPWALESQVSSNVSLSQSQDWTSTGIPSLNDSLDSSKVYNSSSIASSTPEPSPTFQLITSTQAPGSTQVLEPVSASAAAESSFRQTPITLSRLAIIPVSVAAATASLILGFFLVRVIRRKKQTARTKRTIHTTSGLDFSDFDERDDDYDSFHNDFKKQNLDMSSKEIHRLEAPTKTGLALRSSQQTFLTVYSTPDTDELPNETDFAQAI</sequence>
<dbReference type="EMBL" id="CALTRL010006298">
    <property type="protein sequence ID" value="CAH7690464.1"/>
    <property type="molecule type" value="Genomic_DNA"/>
</dbReference>
<evidence type="ECO:0000256" key="2">
    <source>
        <dbReference type="SAM" id="Phobius"/>
    </source>
</evidence>
<keyword evidence="2" id="KW-0812">Transmembrane</keyword>
<dbReference type="Proteomes" id="UP001153365">
    <property type="component" value="Unassembled WGS sequence"/>
</dbReference>
<keyword evidence="4" id="KW-1185">Reference proteome</keyword>
<feature type="transmembrane region" description="Helical" evidence="2">
    <location>
        <begin position="134"/>
        <end position="157"/>
    </location>
</feature>
<proteinExistence type="predicted"/>
<gene>
    <name evidence="3" type="ORF">PPACK8108_LOCUS25817</name>
</gene>
<keyword evidence="2" id="KW-0472">Membrane</keyword>
<name>A0AAV0BTJ7_PHAPC</name>
<evidence type="ECO:0000313" key="4">
    <source>
        <dbReference type="Proteomes" id="UP001153365"/>
    </source>
</evidence>
<feature type="compositionally biased region" description="Low complexity" evidence="1">
    <location>
        <begin position="8"/>
        <end position="23"/>
    </location>
</feature>
<protein>
    <submittedName>
        <fullName evidence="3">Uncharacterized protein</fullName>
    </submittedName>
</protein>
<accession>A0AAV0BTJ7</accession>
<organism evidence="3 4">
    <name type="scientific">Phakopsora pachyrhizi</name>
    <name type="common">Asian soybean rust disease fungus</name>
    <dbReference type="NCBI Taxonomy" id="170000"/>
    <lineage>
        <taxon>Eukaryota</taxon>
        <taxon>Fungi</taxon>
        <taxon>Dikarya</taxon>
        <taxon>Basidiomycota</taxon>
        <taxon>Pucciniomycotina</taxon>
        <taxon>Pucciniomycetes</taxon>
        <taxon>Pucciniales</taxon>
        <taxon>Phakopsoraceae</taxon>
        <taxon>Phakopsora</taxon>
    </lineage>
</organism>